<organism evidence="1 2">
    <name type="scientific">Rhizobium tumorigenes</name>
    <dbReference type="NCBI Taxonomy" id="2041385"/>
    <lineage>
        <taxon>Bacteria</taxon>
        <taxon>Pseudomonadati</taxon>
        <taxon>Pseudomonadota</taxon>
        <taxon>Alphaproteobacteria</taxon>
        <taxon>Hyphomicrobiales</taxon>
        <taxon>Rhizobiaceae</taxon>
        <taxon>Rhizobium/Agrobacterium group</taxon>
        <taxon>Rhizobium</taxon>
    </lineage>
</organism>
<dbReference type="KEGG" id="rtu:PR017_04700"/>
<gene>
    <name evidence="1" type="ORF">PR017_04700</name>
</gene>
<dbReference type="EMBL" id="CP117255">
    <property type="protein sequence ID" value="WFR96437.1"/>
    <property type="molecule type" value="Genomic_DNA"/>
</dbReference>
<dbReference type="RefSeq" id="WP_111220528.1">
    <property type="nucleotide sequence ID" value="NZ_CP117255.1"/>
</dbReference>
<accession>A0AAF1KB78</accession>
<evidence type="ECO:0000313" key="2">
    <source>
        <dbReference type="Proteomes" id="UP000249499"/>
    </source>
</evidence>
<proteinExistence type="predicted"/>
<evidence type="ECO:0000313" key="1">
    <source>
        <dbReference type="EMBL" id="WFR96437.1"/>
    </source>
</evidence>
<reference evidence="1 2" key="1">
    <citation type="journal article" date="2018" name="Sci. Rep.">
        <title>Rhizobium tumorigenes sp. nov., a novel plant tumorigenic bacterium isolated from cane gall tumors on thornless blackberry.</title>
        <authorList>
            <person name="Kuzmanovi N."/>
            <person name="Smalla K."/>
            <person name="Gronow S."/>
            <person name="PuBawska J."/>
        </authorList>
    </citation>
    <scope>NUCLEOTIDE SEQUENCE [LARGE SCALE GENOMIC DNA]</scope>
    <source>
        <strain evidence="1 2">1078</strain>
    </source>
</reference>
<sequence>MSSYIDSKTIESAANRRVWSVSEFARRYRLDKSEENKLLALLGPFALEHELLMNAQRRPVFR</sequence>
<protein>
    <submittedName>
        <fullName evidence="1">Uncharacterized protein</fullName>
    </submittedName>
</protein>
<keyword evidence="2" id="KW-1185">Reference proteome</keyword>
<dbReference type="AlphaFoldDB" id="A0AAF1KB78"/>
<dbReference type="Proteomes" id="UP000249499">
    <property type="component" value="Chromosome"/>
</dbReference>
<name>A0AAF1KB78_9HYPH</name>
<reference evidence="2" key="2">
    <citation type="journal article" date="2023" name="MicrobiologyOpen">
        <title>Genomics of the tumorigenes clade of the family Rhizobiaceae and description of Rhizobium rhododendri sp. nov.</title>
        <authorList>
            <person name="Kuzmanovic N."/>
            <person name="diCenzo G.C."/>
            <person name="Bunk B."/>
            <person name="Sproeer C."/>
            <person name="Fruehling A."/>
            <person name="Neumann-Schaal M."/>
            <person name="Overmann J."/>
            <person name="Smalla K."/>
        </authorList>
    </citation>
    <scope>NUCLEOTIDE SEQUENCE [LARGE SCALE GENOMIC DNA]</scope>
    <source>
        <strain evidence="2">1078</strain>
    </source>
</reference>